<dbReference type="Proteomes" id="UP000887580">
    <property type="component" value="Unplaced"/>
</dbReference>
<evidence type="ECO:0000313" key="1">
    <source>
        <dbReference type="Proteomes" id="UP000887580"/>
    </source>
</evidence>
<organism evidence="1 2">
    <name type="scientific">Panagrolaimus sp. PS1159</name>
    <dbReference type="NCBI Taxonomy" id="55785"/>
    <lineage>
        <taxon>Eukaryota</taxon>
        <taxon>Metazoa</taxon>
        <taxon>Ecdysozoa</taxon>
        <taxon>Nematoda</taxon>
        <taxon>Chromadorea</taxon>
        <taxon>Rhabditida</taxon>
        <taxon>Tylenchina</taxon>
        <taxon>Panagrolaimomorpha</taxon>
        <taxon>Panagrolaimoidea</taxon>
        <taxon>Panagrolaimidae</taxon>
        <taxon>Panagrolaimus</taxon>
    </lineage>
</organism>
<name>A0AC35FI04_9BILA</name>
<proteinExistence type="predicted"/>
<sequence>MPLDNVVDAILNDNGQNDNDVDEYHSFEGKHVPSECDLCVLSEGRIFYIYHKTKQSFWEPPRVSWNCYLQLPYGWEEAVDAFGVQYFINHVTKTTTYEDPRQGTSSLMTTRSNETDIISVPSPDIPETLPERTYEIFRHPTIGFGFVAASQHPVIIQFVTLGGPSDGKLLANDQIIEVNGLNVKEKGKDEVVAMIRGSASPIKITVAQLPPRKKSNKRRNCRVRFEDRVFVSNGESHEGFPVFPNVIRCFLENGQTKSFKYDQTTVVQDVLNSLVEKLQIKNGDRFTLASEQSICTRSPKLSLLAPDQLLSNIASLPSSQASRARFRLTFVPVDLREFAVEDPFAFNYLYEQCVNDVVAGRFSYEMRYEACVRLAALHLRQIAIDTNSLKPNGRASVSRMEKEYGLATFLPTILLENVKRKEIRKHLRFYLKKDDDDEPQARCQSSISPRDCAPIKKCSLSEDLPSFSVCSYIEDIHDISLSLKLKYVQIVSHLPTFSGRCFSVTFKQTHVDMIIQTDPLQGLLVRQPGKLSQPNISIDYNIIDSLIISPDIDIFRAVTVKLKNSTQQGLDFFIDKDEFNDFILYVLGYCKVIYKKTIPVEYSNEPIEDIQSAPPYRGTHFVYPAGWNYSSEVKSGIEVMANFLYDPPSYHDTIGATTTTATTTTITTYGSSFDEKYNIDDEKEGIIPYLVRKISNREKNGSINLHKPDKEAASETSKFIDDSPSDNSPKSIKGSPSIRRTKFLQVTDSLLVRNRSSLSPRFRDSIRIYKQRHSVPNGTSKMMPRSTRRLSSSSDTDCSQSPKINYNDILAKFSTPTSPQNNPSKQRFLFIQRNSLVPPSTTDNKTASFGLNSPDQLPQLNEKNLDSLLNPKCFGVNLF</sequence>
<evidence type="ECO:0000313" key="2">
    <source>
        <dbReference type="WBParaSite" id="PS1159_v2.g17689.t1"/>
    </source>
</evidence>
<reference evidence="2" key="1">
    <citation type="submission" date="2022-11" db="UniProtKB">
        <authorList>
            <consortium name="WormBaseParasite"/>
        </authorList>
    </citation>
    <scope>IDENTIFICATION</scope>
</reference>
<accession>A0AC35FI04</accession>
<dbReference type="WBParaSite" id="PS1159_v2.g17689.t1">
    <property type="protein sequence ID" value="PS1159_v2.g17689.t1"/>
    <property type="gene ID" value="PS1159_v2.g17689"/>
</dbReference>
<protein>
    <submittedName>
        <fullName evidence="2">Uncharacterized protein</fullName>
    </submittedName>
</protein>